<sequence length="114" mass="12963">MLERVIQQQIKLAKNNQDYSLERVASYTCGTNNSREARREGGVWRSLNEMPLVIRVERHRYRGRQVYRCVVGRTVGSRHGVDWHCCRWEAASSGPAVFTAPGSKDAAFVPASRL</sequence>
<accession>A0A0C3PLW7</accession>
<protein>
    <submittedName>
        <fullName evidence="1">Uncharacterized protein</fullName>
    </submittedName>
</protein>
<dbReference type="Proteomes" id="UP000054217">
    <property type="component" value="Unassembled WGS sequence"/>
</dbReference>
<name>A0A0C3PLW7_PISTI</name>
<evidence type="ECO:0000313" key="2">
    <source>
        <dbReference type="Proteomes" id="UP000054217"/>
    </source>
</evidence>
<proteinExistence type="predicted"/>
<gene>
    <name evidence="1" type="ORF">M404DRAFT_996884</name>
</gene>
<evidence type="ECO:0000313" key="1">
    <source>
        <dbReference type="EMBL" id="KIO09289.1"/>
    </source>
</evidence>
<organism evidence="1 2">
    <name type="scientific">Pisolithus tinctorius Marx 270</name>
    <dbReference type="NCBI Taxonomy" id="870435"/>
    <lineage>
        <taxon>Eukaryota</taxon>
        <taxon>Fungi</taxon>
        <taxon>Dikarya</taxon>
        <taxon>Basidiomycota</taxon>
        <taxon>Agaricomycotina</taxon>
        <taxon>Agaricomycetes</taxon>
        <taxon>Agaricomycetidae</taxon>
        <taxon>Boletales</taxon>
        <taxon>Sclerodermatineae</taxon>
        <taxon>Pisolithaceae</taxon>
        <taxon>Pisolithus</taxon>
    </lineage>
</organism>
<dbReference type="HOGENOM" id="CLU_136925_0_0_1"/>
<dbReference type="EMBL" id="KN831955">
    <property type="protein sequence ID" value="KIO09289.1"/>
    <property type="molecule type" value="Genomic_DNA"/>
</dbReference>
<keyword evidence="2" id="KW-1185">Reference proteome</keyword>
<reference evidence="2" key="2">
    <citation type="submission" date="2015-01" db="EMBL/GenBank/DDBJ databases">
        <title>Evolutionary Origins and Diversification of the Mycorrhizal Mutualists.</title>
        <authorList>
            <consortium name="DOE Joint Genome Institute"/>
            <consortium name="Mycorrhizal Genomics Consortium"/>
            <person name="Kohler A."/>
            <person name="Kuo A."/>
            <person name="Nagy L.G."/>
            <person name="Floudas D."/>
            <person name="Copeland A."/>
            <person name="Barry K.W."/>
            <person name="Cichocki N."/>
            <person name="Veneault-Fourrey C."/>
            <person name="LaButti K."/>
            <person name="Lindquist E.A."/>
            <person name="Lipzen A."/>
            <person name="Lundell T."/>
            <person name="Morin E."/>
            <person name="Murat C."/>
            <person name="Riley R."/>
            <person name="Ohm R."/>
            <person name="Sun H."/>
            <person name="Tunlid A."/>
            <person name="Henrissat B."/>
            <person name="Grigoriev I.V."/>
            <person name="Hibbett D.S."/>
            <person name="Martin F."/>
        </authorList>
    </citation>
    <scope>NUCLEOTIDE SEQUENCE [LARGE SCALE GENOMIC DNA]</scope>
    <source>
        <strain evidence="2">Marx 270</strain>
    </source>
</reference>
<dbReference type="InParanoid" id="A0A0C3PLW7"/>
<reference evidence="1 2" key="1">
    <citation type="submission" date="2014-04" db="EMBL/GenBank/DDBJ databases">
        <authorList>
            <consortium name="DOE Joint Genome Institute"/>
            <person name="Kuo A."/>
            <person name="Kohler A."/>
            <person name="Costa M.D."/>
            <person name="Nagy L.G."/>
            <person name="Floudas D."/>
            <person name="Copeland A."/>
            <person name="Barry K.W."/>
            <person name="Cichocki N."/>
            <person name="Veneault-Fourrey C."/>
            <person name="LaButti K."/>
            <person name="Lindquist E.A."/>
            <person name="Lipzen A."/>
            <person name="Lundell T."/>
            <person name="Morin E."/>
            <person name="Murat C."/>
            <person name="Sun H."/>
            <person name="Tunlid A."/>
            <person name="Henrissat B."/>
            <person name="Grigoriev I.V."/>
            <person name="Hibbett D.S."/>
            <person name="Martin F."/>
            <person name="Nordberg H.P."/>
            <person name="Cantor M.N."/>
            <person name="Hua S.X."/>
        </authorList>
    </citation>
    <scope>NUCLEOTIDE SEQUENCE [LARGE SCALE GENOMIC DNA]</scope>
    <source>
        <strain evidence="1 2">Marx 270</strain>
    </source>
</reference>
<dbReference type="AlphaFoldDB" id="A0A0C3PLW7"/>